<gene>
    <name evidence="1" type="ORF">niasHT_037182</name>
</gene>
<keyword evidence="2" id="KW-1185">Reference proteome</keyword>
<evidence type="ECO:0000313" key="2">
    <source>
        <dbReference type="Proteomes" id="UP001620626"/>
    </source>
</evidence>
<dbReference type="Proteomes" id="UP001620626">
    <property type="component" value="Unassembled WGS sequence"/>
</dbReference>
<proteinExistence type="predicted"/>
<reference evidence="1 2" key="1">
    <citation type="submission" date="2024-10" db="EMBL/GenBank/DDBJ databases">
        <authorList>
            <person name="Kim D."/>
        </authorList>
    </citation>
    <scope>NUCLEOTIDE SEQUENCE [LARGE SCALE GENOMIC DNA]</scope>
    <source>
        <strain evidence="1">BH-2024</strain>
    </source>
</reference>
<evidence type="ECO:0000313" key="1">
    <source>
        <dbReference type="EMBL" id="KAL3071023.1"/>
    </source>
</evidence>
<protein>
    <submittedName>
        <fullName evidence="1">Uncharacterized protein</fullName>
    </submittedName>
</protein>
<sequence>MREKVYQANLVVIQREFRRKKSIRLMSRLPNAIEFANSMLIEYEMQLDVEEIRGKQRSLEMELELCQRVNPTLANYLLSIRYEFEFAVDAAEFFDTTKGYLKIRTEAKHLAKCDDEGNNAALHLFEAEAHQQKEVGEKATKMPQLSMS</sequence>
<accession>A0ABD2HX22</accession>
<dbReference type="AlphaFoldDB" id="A0ABD2HX22"/>
<comment type="caution">
    <text evidence="1">The sequence shown here is derived from an EMBL/GenBank/DDBJ whole genome shotgun (WGS) entry which is preliminary data.</text>
</comment>
<dbReference type="EMBL" id="JBICBT010001370">
    <property type="protein sequence ID" value="KAL3071023.1"/>
    <property type="molecule type" value="Genomic_DNA"/>
</dbReference>
<organism evidence="1 2">
    <name type="scientific">Heterodera trifolii</name>
    <dbReference type="NCBI Taxonomy" id="157864"/>
    <lineage>
        <taxon>Eukaryota</taxon>
        <taxon>Metazoa</taxon>
        <taxon>Ecdysozoa</taxon>
        <taxon>Nematoda</taxon>
        <taxon>Chromadorea</taxon>
        <taxon>Rhabditida</taxon>
        <taxon>Tylenchina</taxon>
        <taxon>Tylenchomorpha</taxon>
        <taxon>Tylenchoidea</taxon>
        <taxon>Heteroderidae</taxon>
        <taxon>Heteroderinae</taxon>
        <taxon>Heterodera</taxon>
    </lineage>
</organism>
<name>A0ABD2HX22_9BILA</name>